<dbReference type="Gene3D" id="1.25.10.100">
    <property type="match status" value="1"/>
</dbReference>
<sequence length="777" mass="88257">MDTAYSITTISELSELLEKDLKISINTDRFTQALDELFCFSNTGSEHLIDGTSNEKIETILTCSYQDHSESREYLNSLIVKDCSKAIDIFERLSINTVHILVGSFVDANTTLPLVQELHSRIHLGEDANVTYLLSIILQLVIKFDYKFSQICFLIKELGMRIKEREVRSISLVIFSQLENKYKEEFNKSFLKFIDALVIEVEADIGNDPLIIIITLLNELYPVLTTLCSELFLSEALKDLCQERVNERRDPEFSKALLQLLSTACIDENVRKMIAETYIEVLENTLNIPEYSILAALVLIKIWSFTKLHNTTIKSLNEILMKHIENDIIEEDDVNTTEGDGLSNDDISNCLEGLAYLSLKTSVKVRLRANSKFCSALVKIIEFKKVNSKFYGVLVVLANLGISPKDINNGGPDAKSLRDLKSYSDLKNPKTDDDTKVIETVEEVSSFNKKYIIDTGVLAAIRSTEKELSMGSKEQYIRIIYNISREKKFIPDLVKHGCMTSVLEYLINDVGKKNESVRLLTLRSLTRMLIYSNPATIFNKYSSINALPFLFELLPMDQTPEEAASSLFDRNLITNADSFESLLALTNLASAPGSEGEDICKRITGTIAYWTVLENLMLDDSAQLQRCTLELLSNLMSHPLSIAVKFFNFENSQSVKNFNILVKLLELEDIESQRAVAAFFANAANSIPFIAQELLTQKEFIDTTIDVFHNQIDDKELRERFIILYYSLFAVVPEKDTKKLDIITKNKKFEETLKLIQKLNSVDEEYMEVVPLLLSKC</sequence>
<dbReference type="GO" id="GO:0042802">
    <property type="term" value="F:identical protein binding"/>
    <property type="evidence" value="ECO:0007669"/>
    <property type="project" value="EnsemblFungi"/>
</dbReference>
<keyword evidence="2" id="KW-0963">Cytoplasm</keyword>
<reference evidence="4 5" key="1">
    <citation type="journal article" date="2011" name="Proc. Natl. Acad. Sci. U.S.A.">
        <title>Evolutionary erosion of yeast sex chromosomes by mating-type switching accidents.</title>
        <authorList>
            <person name="Gordon J.L."/>
            <person name="Armisen D."/>
            <person name="Proux-Wera E."/>
            <person name="Oheigeartaigh S.S."/>
            <person name="Byrne K.P."/>
            <person name="Wolfe K.H."/>
        </authorList>
    </citation>
    <scope>NUCLEOTIDE SEQUENCE [LARGE SCALE GENOMIC DNA]</scope>
    <source>
        <strain evidence="5">ATCC 24235 / CBS 4417 / NBRC 1672 / NRRL Y-8282 / UCD 70-5</strain>
    </source>
</reference>
<keyword evidence="5" id="KW-1185">Reference proteome</keyword>
<dbReference type="PANTHER" id="PTHR45994:SF1">
    <property type="entry name" value="FI21225P1"/>
    <property type="match status" value="1"/>
</dbReference>
<evidence type="ECO:0000256" key="2">
    <source>
        <dbReference type="ARBA" id="ARBA00022490"/>
    </source>
</evidence>
<dbReference type="KEGG" id="tpf:TPHA_0C00360"/>
<evidence type="ECO:0000313" key="5">
    <source>
        <dbReference type="Proteomes" id="UP000005666"/>
    </source>
</evidence>
<dbReference type="InterPro" id="IPR016024">
    <property type="entry name" value="ARM-type_fold"/>
</dbReference>
<dbReference type="OMA" id="CIDENVR"/>
<dbReference type="GeneID" id="11533616"/>
<dbReference type="GO" id="GO:0017022">
    <property type="term" value="F:myosin binding"/>
    <property type="evidence" value="ECO:0007669"/>
    <property type="project" value="EnsemblFungi"/>
</dbReference>
<dbReference type="eggNOG" id="KOG4151">
    <property type="taxonomic scope" value="Eukaryota"/>
</dbReference>
<name>G8BR17_TETPH</name>
<dbReference type="Pfam" id="PF11701">
    <property type="entry name" value="UNC45-central"/>
    <property type="match status" value="1"/>
</dbReference>
<dbReference type="PANTHER" id="PTHR45994">
    <property type="entry name" value="FI21225P1"/>
    <property type="match status" value="1"/>
</dbReference>
<dbReference type="Proteomes" id="UP000005666">
    <property type="component" value="Chromosome 3"/>
</dbReference>
<accession>G8BR17</accession>
<dbReference type="GO" id="GO:0008298">
    <property type="term" value="P:intracellular mRNA localization"/>
    <property type="evidence" value="ECO:0007669"/>
    <property type="project" value="EnsemblFungi"/>
</dbReference>
<organism evidence="4 5">
    <name type="scientific">Tetrapisispora phaffii (strain ATCC 24235 / CBS 4417 / NBRC 1672 / NRRL Y-8282 / UCD 70-5)</name>
    <name type="common">Yeast</name>
    <name type="synonym">Fabospora phaffii</name>
    <dbReference type="NCBI Taxonomy" id="1071381"/>
    <lineage>
        <taxon>Eukaryota</taxon>
        <taxon>Fungi</taxon>
        <taxon>Dikarya</taxon>
        <taxon>Ascomycota</taxon>
        <taxon>Saccharomycotina</taxon>
        <taxon>Saccharomycetes</taxon>
        <taxon>Saccharomycetales</taxon>
        <taxon>Saccharomycetaceae</taxon>
        <taxon>Tetrapisispora</taxon>
    </lineage>
</organism>
<proteinExistence type="predicted"/>
<dbReference type="InterPro" id="IPR011989">
    <property type="entry name" value="ARM-like"/>
</dbReference>
<feature type="domain" description="UNC-45/Cro1/She4 central" evidence="3">
    <location>
        <begin position="150"/>
        <end position="302"/>
    </location>
</feature>
<dbReference type="GO" id="GO:0051879">
    <property type="term" value="F:Hsp90 protein binding"/>
    <property type="evidence" value="ECO:0007669"/>
    <property type="project" value="TreeGrafter"/>
</dbReference>
<dbReference type="GO" id="GO:0005737">
    <property type="term" value="C:cytoplasm"/>
    <property type="evidence" value="ECO:0007669"/>
    <property type="project" value="UniProtKB-SubCell"/>
</dbReference>
<protein>
    <recommendedName>
        <fullName evidence="3">UNC-45/Cro1/She4 central domain-containing protein</fullName>
    </recommendedName>
</protein>
<comment type="subcellular location">
    <subcellularLocation>
        <location evidence="1">Cytoplasm</location>
    </subcellularLocation>
</comment>
<dbReference type="AlphaFoldDB" id="G8BR17"/>
<dbReference type="Gene3D" id="1.25.10.10">
    <property type="entry name" value="Leucine-rich Repeat Variant"/>
    <property type="match status" value="1"/>
</dbReference>
<dbReference type="RefSeq" id="XP_003684627.1">
    <property type="nucleotide sequence ID" value="XM_003684579.1"/>
</dbReference>
<dbReference type="HOGENOM" id="CLU_364165_0_0_1"/>
<dbReference type="SUPFAM" id="SSF48371">
    <property type="entry name" value="ARM repeat"/>
    <property type="match status" value="1"/>
</dbReference>
<evidence type="ECO:0000259" key="3">
    <source>
        <dbReference type="Pfam" id="PF11701"/>
    </source>
</evidence>
<dbReference type="InterPro" id="IPR024660">
    <property type="entry name" value="UCS_central_dom"/>
</dbReference>
<gene>
    <name evidence="4" type="primary">TPHA0C00360</name>
    <name evidence="4" type="ordered locus">TPHA_0C00360</name>
</gene>
<evidence type="ECO:0000256" key="1">
    <source>
        <dbReference type="ARBA" id="ARBA00004496"/>
    </source>
</evidence>
<dbReference type="GO" id="GO:0007533">
    <property type="term" value="P:mating type switching"/>
    <property type="evidence" value="ECO:0007669"/>
    <property type="project" value="EnsemblFungi"/>
</dbReference>
<evidence type="ECO:0000313" key="4">
    <source>
        <dbReference type="EMBL" id="CCE62193.1"/>
    </source>
</evidence>
<dbReference type="OrthoDB" id="5574718at2759"/>
<dbReference type="EMBL" id="HE612858">
    <property type="protein sequence ID" value="CCE62193.1"/>
    <property type="molecule type" value="Genomic_DNA"/>
</dbReference>
<dbReference type="STRING" id="1071381.G8BR17"/>